<dbReference type="RefSeq" id="WP_014015691.1">
    <property type="nucleotide sequence ID" value="NZ_CABMON010000003.1"/>
</dbReference>
<evidence type="ECO:0000313" key="4">
    <source>
        <dbReference type="EMBL" id="NMK38586.1"/>
    </source>
</evidence>
<evidence type="ECO:0000256" key="1">
    <source>
        <dbReference type="ARBA" id="ARBA00023027"/>
    </source>
</evidence>
<protein>
    <submittedName>
        <fullName evidence="3">Diguanylate cyclase</fullName>
    </submittedName>
    <submittedName>
        <fullName evidence="4">Nitroreductase family protein</fullName>
    </submittedName>
</protein>
<dbReference type="Gene3D" id="3.40.109.10">
    <property type="entry name" value="NADH Oxidase"/>
    <property type="match status" value="1"/>
</dbReference>
<accession>A0A1M6T871</accession>
<evidence type="ECO:0000313" key="5">
    <source>
        <dbReference type="Proteomes" id="UP000238358"/>
    </source>
</evidence>
<dbReference type="Pfam" id="PF00881">
    <property type="entry name" value="Nitroreductase"/>
    <property type="match status" value="2"/>
</dbReference>
<dbReference type="GO" id="GO:0046857">
    <property type="term" value="F:oxidoreductase activity, acting on other nitrogenous compounds as donors, with NAD or NADP as acceptor"/>
    <property type="evidence" value="ECO:0007669"/>
    <property type="project" value="TreeGrafter"/>
</dbReference>
<keyword evidence="1" id="KW-0520">NAD</keyword>
<feature type="domain" description="Nitroreductase" evidence="2">
    <location>
        <begin position="10"/>
        <end position="65"/>
    </location>
</feature>
<feature type="domain" description="Nitroreductase" evidence="2">
    <location>
        <begin position="72"/>
        <end position="154"/>
    </location>
</feature>
<dbReference type="InterPro" id="IPR000415">
    <property type="entry name" value="Nitroreductase-like"/>
</dbReference>
<dbReference type="GeneID" id="97491681"/>
<dbReference type="Proteomes" id="UP000238358">
    <property type="component" value="Chromosome"/>
</dbReference>
<dbReference type="PANTHER" id="PTHR23026:SF125">
    <property type="entry name" value="OXYGEN-INSENSITIVE NAD(P)H NITROREDUCTASE"/>
    <property type="match status" value="1"/>
</dbReference>
<name>A0A1M6T871_MEGEL</name>
<dbReference type="PANTHER" id="PTHR23026">
    <property type="entry name" value="NADPH NITROREDUCTASE"/>
    <property type="match status" value="1"/>
</dbReference>
<evidence type="ECO:0000313" key="6">
    <source>
        <dbReference type="Proteomes" id="UP000536773"/>
    </source>
</evidence>
<dbReference type="EMBL" id="CP027569">
    <property type="protein sequence ID" value="AVO27203.1"/>
    <property type="molecule type" value="Genomic_DNA"/>
</dbReference>
<reference evidence="4 6" key="2">
    <citation type="submission" date="2020-04" db="EMBL/GenBank/DDBJ databases">
        <authorList>
            <person name="Hitch T.C.A."/>
            <person name="Wylensek D."/>
            <person name="Clavel T."/>
        </authorList>
    </citation>
    <scope>NUCLEOTIDE SEQUENCE [LARGE SCALE GENOMIC DNA]</scope>
    <source>
        <strain evidence="4 6">WCA-386-APC-2A</strain>
    </source>
</reference>
<dbReference type="InterPro" id="IPR050627">
    <property type="entry name" value="Nitroreductase/BluB"/>
</dbReference>
<dbReference type="GO" id="GO:0046256">
    <property type="term" value="P:2,4,6-trinitrotoluene catabolic process"/>
    <property type="evidence" value="ECO:0007669"/>
    <property type="project" value="TreeGrafter"/>
</dbReference>
<evidence type="ECO:0000259" key="2">
    <source>
        <dbReference type="Pfam" id="PF00881"/>
    </source>
</evidence>
<proteinExistence type="predicted"/>
<dbReference type="CDD" id="cd02136">
    <property type="entry name" value="PnbA_NfnB-like"/>
    <property type="match status" value="1"/>
</dbReference>
<dbReference type="EMBL" id="JABBJH010000004">
    <property type="protein sequence ID" value="NMK38586.1"/>
    <property type="molecule type" value="Genomic_DNA"/>
</dbReference>
<dbReference type="OrthoDB" id="9783470at2"/>
<sequence>MNETIHTLITRRSVRKYKKAQISDEDLYLILQAGTYAASGHGLQPCTIVVIQDTDTLARLSALNAKIMGTTSDPMYGAPTVLLVLADMEKSPNAWSDGCLILGNLMNAAASLHLGSCWINRAKEEFETPEGKALLKEWGLPEHLVGVGHCIVGYGDGPEPAAAPRKPDFIKFVK</sequence>
<organism evidence="4 6">
    <name type="scientific">Megasphaera elsdenii</name>
    <dbReference type="NCBI Taxonomy" id="907"/>
    <lineage>
        <taxon>Bacteria</taxon>
        <taxon>Bacillati</taxon>
        <taxon>Bacillota</taxon>
        <taxon>Negativicutes</taxon>
        <taxon>Veillonellales</taxon>
        <taxon>Veillonellaceae</taxon>
        <taxon>Megasphaera</taxon>
    </lineage>
</organism>
<dbReference type="Proteomes" id="UP000536773">
    <property type="component" value="Unassembled WGS sequence"/>
</dbReference>
<dbReference type="SUPFAM" id="SSF55469">
    <property type="entry name" value="FMN-dependent nitroreductase-like"/>
    <property type="match status" value="1"/>
</dbReference>
<gene>
    <name evidence="3" type="ORF">C6Y28_06085</name>
    <name evidence="4" type="ORF">HG933_04190</name>
</gene>
<dbReference type="GO" id="GO:0005829">
    <property type="term" value="C:cytosol"/>
    <property type="evidence" value="ECO:0007669"/>
    <property type="project" value="TreeGrafter"/>
</dbReference>
<dbReference type="InterPro" id="IPR029479">
    <property type="entry name" value="Nitroreductase"/>
</dbReference>
<evidence type="ECO:0000313" key="3">
    <source>
        <dbReference type="EMBL" id="AVO27203.1"/>
    </source>
</evidence>
<dbReference type="AlphaFoldDB" id="A0A1M6T871"/>
<reference evidence="3 5" key="1">
    <citation type="journal article" date="2018" name="Genome Announc.">
        <title>Complete genomes of two Megasphaera elsdenii strains, NCIMB 702410 and ATCC 25940.</title>
        <authorList>
            <person name="Hatmaker E.A."/>
            <person name="O'Dell K."/>
            <person name="Riley L.A."/>
            <person name="Klingeman D.M."/>
            <person name="Guss A.M."/>
        </authorList>
    </citation>
    <scope>NUCLEOTIDE SEQUENCE [LARGE SCALE GENOMIC DNA]</scope>
    <source>
        <strain evidence="3 5">NCIMB702410</strain>
    </source>
</reference>